<evidence type="ECO:0000256" key="5">
    <source>
        <dbReference type="SAM" id="MobiDB-lite"/>
    </source>
</evidence>
<sequence length="333" mass="39355">MATPPLPGNASPATDGRNARGEWRPSYPIRYAPVFAWPMRAAPLLKWLFGWPGFLWPVNLSLLLISTASWYFTQPALTRCLHFEFGWIAQIWLRNQIMMWLYYGAFHYWLYIRKGEGLNKKYDAHWPAKNSRLFLFRDQIYDNVFWTAGVAGLIWTGYEVLTMWLYANGHIPWLEWARHPVGFVAWFLVIPFWREFHFYWVHRLIHWKPLYKRVHYLHHKNSNPNAWSGMAMHPVETILYLSVCCIHWIVPSHPLHFLFDLQHAALAPANGHHGYEGPIVHEKVPTGSYFHYLHHRYFECNYGESTIPLDRWFGTFRDGLPTGEGAKLPGEHR</sequence>
<dbReference type="GO" id="GO:0016020">
    <property type="term" value="C:membrane"/>
    <property type="evidence" value="ECO:0007669"/>
    <property type="project" value="UniProtKB-SubCell"/>
</dbReference>
<feature type="transmembrane region" description="Helical" evidence="6">
    <location>
        <begin position="173"/>
        <end position="193"/>
    </location>
</feature>
<dbReference type="GO" id="GO:0005506">
    <property type="term" value="F:iron ion binding"/>
    <property type="evidence" value="ECO:0007669"/>
    <property type="project" value="InterPro"/>
</dbReference>
<dbReference type="PANTHER" id="PTHR11863">
    <property type="entry name" value="STEROL DESATURASE"/>
    <property type="match status" value="1"/>
</dbReference>
<proteinExistence type="predicted"/>
<accession>A0A8F9TS96</accession>
<evidence type="ECO:0000256" key="2">
    <source>
        <dbReference type="ARBA" id="ARBA00022692"/>
    </source>
</evidence>
<feature type="domain" description="Fatty acid hydroxylase" evidence="7">
    <location>
        <begin position="188"/>
        <end position="315"/>
    </location>
</feature>
<keyword evidence="3 6" id="KW-1133">Transmembrane helix</keyword>
<dbReference type="Pfam" id="PF04116">
    <property type="entry name" value="FA_hydroxylase"/>
    <property type="match status" value="1"/>
</dbReference>
<evidence type="ECO:0000313" key="9">
    <source>
        <dbReference type="Proteomes" id="UP000825051"/>
    </source>
</evidence>
<dbReference type="RefSeq" id="WP_220161388.1">
    <property type="nucleotide sequence ID" value="NZ_CP080507.1"/>
</dbReference>
<dbReference type="GO" id="GO:0016491">
    <property type="term" value="F:oxidoreductase activity"/>
    <property type="evidence" value="ECO:0007669"/>
    <property type="project" value="InterPro"/>
</dbReference>
<protein>
    <submittedName>
        <fullName evidence="8">Sterol desaturase family protein</fullName>
    </submittedName>
</protein>
<keyword evidence="4 6" id="KW-0472">Membrane</keyword>
<dbReference type="GO" id="GO:0008610">
    <property type="term" value="P:lipid biosynthetic process"/>
    <property type="evidence" value="ECO:0007669"/>
    <property type="project" value="InterPro"/>
</dbReference>
<dbReference type="InterPro" id="IPR050307">
    <property type="entry name" value="Sterol_Desaturase_Related"/>
</dbReference>
<organism evidence="8 9">
    <name type="scientific">Horticoccus luteus</name>
    <dbReference type="NCBI Taxonomy" id="2862869"/>
    <lineage>
        <taxon>Bacteria</taxon>
        <taxon>Pseudomonadati</taxon>
        <taxon>Verrucomicrobiota</taxon>
        <taxon>Opitutia</taxon>
        <taxon>Opitutales</taxon>
        <taxon>Opitutaceae</taxon>
        <taxon>Horticoccus</taxon>
    </lineage>
</organism>
<dbReference type="KEGG" id="ole:K0B96_13370"/>
<evidence type="ECO:0000259" key="7">
    <source>
        <dbReference type="Pfam" id="PF04116"/>
    </source>
</evidence>
<feature type="region of interest" description="Disordered" evidence="5">
    <location>
        <begin position="1"/>
        <end position="20"/>
    </location>
</feature>
<feature type="transmembrane region" description="Helical" evidence="6">
    <location>
        <begin position="48"/>
        <end position="72"/>
    </location>
</feature>
<gene>
    <name evidence="8" type="ORF">K0B96_13370</name>
</gene>
<keyword evidence="2 6" id="KW-0812">Transmembrane</keyword>
<dbReference type="InterPro" id="IPR006694">
    <property type="entry name" value="Fatty_acid_hydroxylase"/>
</dbReference>
<feature type="transmembrane region" description="Helical" evidence="6">
    <location>
        <begin position="144"/>
        <end position="167"/>
    </location>
</feature>
<dbReference type="EMBL" id="CP080507">
    <property type="protein sequence ID" value="QYM78284.1"/>
    <property type="molecule type" value="Genomic_DNA"/>
</dbReference>
<dbReference type="Proteomes" id="UP000825051">
    <property type="component" value="Chromosome"/>
</dbReference>
<dbReference type="AlphaFoldDB" id="A0A8F9TS96"/>
<evidence type="ECO:0000256" key="4">
    <source>
        <dbReference type="ARBA" id="ARBA00023136"/>
    </source>
</evidence>
<evidence type="ECO:0000256" key="6">
    <source>
        <dbReference type="SAM" id="Phobius"/>
    </source>
</evidence>
<name>A0A8F9TS96_9BACT</name>
<feature type="transmembrane region" description="Helical" evidence="6">
    <location>
        <begin position="92"/>
        <end position="111"/>
    </location>
</feature>
<evidence type="ECO:0000256" key="1">
    <source>
        <dbReference type="ARBA" id="ARBA00004370"/>
    </source>
</evidence>
<keyword evidence="9" id="KW-1185">Reference proteome</keyword>
<reference evidence="8" key="1">
    <citation type="submission" date="2021-08" db="EMBL/GenBank/DDBJ databases">
        <title>Genome of a novel bacterium of the phylum Verrucomicrobia, Oleiharenicola sp. KSB-15.</title>
        <authorList>
            <person name="Chung J.-H."/>
            <person name="Ahn J.-H."/>
            <person name="Yoon Y."/>
            <person name="Kim D.-Y."/>
            <person name="An S.-H."/>
            <person name="Park I."/>
            <person name="Yeon J."/>
        </authorList>
    </citation>
    <scope>NUCLEOTIDE SEQUENCE</scope>
    <source>
        <strain evidence="8">KSB-15</strain>
    </source>
</reference>
<evidence type="ECO:0000256" key="3">
    <source>
        <dbReference type="ARBA" id="ARBA00022989"/>
    </source>
</evidence>
<comment type="subcellular location">
    <subcellularLocation>
        <location evidence="1">Membrane</location>
    </subcellularLocation>
</comment>
<evidence type="ECO:0000313" key="8">
    <source>
        <dbReference type="EMBL" id="QYM78284.1"/>
    </source>
</evidence>